<reference evidence="3" key="1">
    <citation type="journal article" date="2019" name="Int. J. Syst. Evol. Microbiol.">
        <title>The Global Catalogue of Microorganisms (GCM) 10K type strain sequencing project: providing services to taxonomists for standard genome sequencing and annotation.</title>
        <authorList>
            <consortium name="The Broad Institute Genomics Platform"/>
            <consortium name="The Broad Institute Genome Sequencing Center for Infectious Disease"/>
            <person name="Wu L."/>
            <person name="Ma J."/>
        </authorList>
    </citation>
    <scope>NUCLEOTIDE SEQUENCE [LARGE SCALE GENOMIC DNA]</scope>
    <source>
        <strain evidence="3">CGMCC 1.12371</strain>
    </source>
</reference>
<dbReference type="Proteomes" id="UP001596501">
    <property type="component" value="Unassembled WGS sequence"/>
</dbReference>
<dbReference type="EMBL" id="JBHTCA010000001">
    <property type="protein sequence ID" value="MFC7407518.1"/>
    <property type="molecule type" value="Genomic_DNA"/>
</dbReference>
<accession>A0ABW2QG68</accession>
<name>A0ABW2QG68_9BURK</name>
<dbReference type="InterPro" id="IPR058511">
    <property type="entry name" value="DUF8198"/>
</dbReference>
<dbReference type="InterPro" id="IPR058063">
    <property type="entry name" value="FFLEE_fam"/>
</dbReference>
<evidence type="ECO:0000259" key="1">
    <source>
        <dbReference type="Pfam" id="PF26621"/>
    </source>
</evidence>
<feature type="domain" description="DUF8198" evidence="1">
    <location>
        <begin position="22"/>
        <end position="224"/>
    </location>
</feature>
<protein>
    <recommendedName>
        <fullName evidence="1">DUF8198 domain-containing protein</fullName>
    </recommendedName>
</protein>
<evidence type="ECO:0000313" key="3">
    <source>
        <dbReference type="Proteomes" id="UP001596501"/>
    </source>
</evidence>
<comment type="caution">
    <text evidence="2">The sequence shown here is derived from an EMBL/GenBank/DDBJ whole genome shotgun (WGS) entry which is preliminary data.</text>
</comment>
<sequence>MNSPADRIRQHLDQVAHLRASCTNDATAQAVREIKVLQARRFEATYADLLQDPRHRPATRFFLNELYGDHDFAQRDAQFGRIAGAIERLFPEAVAQLAVDMAELHAVTEQLDATLGAHWQASPQLSPAPRYVGAWRQTGTRAQRTQQLRVVLQMGHELQRLTRMKSLRLALRMMRGPAQAGGLGALHAFLERGFEAFSHMGDASGFLAAVEQRESHWMDVLFDDPQAARQLAPLLGDTRIT</sequence>
<gene>
    <name evidence="2" type="ORF">ACFQPB_01445</name>
</gene>
<dbReference type="Pfam" id="PF26621">
    <property type="entry name" value="DUF8198"/>
    <property type="match status" value="1"/>
</dbReference>
<dbReference type="RefSeq" id="WP_382219191.1">
    <property type="nucleotide sequence ID" value="NZ_JBHTCA010000001.1"/>
</dbReference>
<evidence type="ECO:0000313" key="2">
    <source>
        <dbReference type="EMBL" id="MFC7407518.1"/>
    </source>
</evidence>
<proteinExistence type="predicted"/>
<dbReference type="NCBIfam" id="NF047641">
    <property type="entry name" value="FFLEE_fam"/>
    <property type="match status" value="1"/>
</dbReference>
<organism evidence="2 3">
    <name type="scientific">Hydrogenophaga atypica</name>
    <dbReference type="NCBI Taxonomy" id="249409"/>
    <lineage>
        <taxon>Bacteria</taxon>
        <taxon>Pseudomonadati</taxon>
        <taxon>Pseudomonadota</taxon>
        <taxon>Betaproteobacteria</taxon>
        <taxon>Burkholderiales</taxon>
        <taxon>Comamonadaceae</taxon>
        <taxon>Hydrogenophaga</taxon>
    </lineage>
</organism>
<keyword evidence="3" id="KW-1185">Reference proteome</keyword>